<dbReference type="GO" id="GO:0016620">
    <property type="term" value="F:oxidoreductase activity, acting on the aldehyde or oxo group of donors, NAD or NADP as acceptor"/>
    <property type="evidence" value="ECO:0007669"/>
    <property type="project" value="InterPro"/>
</dbReference>
<dbReference type="Pfam" id="PF00171">
    <property type="entry name" value="Aldedh"/>
    <property type="match status" value="1"/>
</dbReference>
<organism evidence="6 7">
    <name type="scientific">Caballeronia novacaledonica</name>
    <dbReference type="NCBI Taxonomy" id="1544861"/>
    <lineage>
        <taxon>Bacteria</taxon>
        <taxon>Pseudomonadati</taxon>
        <taxon>Pseudomonadota</taxon>
        <taxon>Betaproteobacteria</taxon>
        <taxon>Burkholderiales</taxon>
        <taxon>Burkholderiaceae</taxon>
        <taxon>Caballeronia</taxon>
    </lineage>
</organism>
<evidence type="ECO:0000313" key="6">
    <source>
        <dbReference type="EMBL" id="GJH27059.1"/>
    </source>
</evidence>
<dbReference type="InterPro" id="IPR016162">
    <property type="entry name" value="Ald_DH_N"/>
</dbReference>
<dbReference type="EMBL" id="BPUS01000008">
    <property type="protein sequence ID" value="GJH27059.1"/>
    <property type="molecule type" value="Genomic_DNA"/>
</dbReference>
<dbReference type="FunFam" id="3.40.605.10:FF:000007">
    <property type="entry name" value="NAD/NADP-dependent betaine aldehyde dehydrogenase"/>
    <property type="match status" value="1"/>
</dbReference>
<dbReference type="RefSeq" id="WP_273654945.1">
    <property type="nucleotide sequence ID" value="NZ_BPUS01000008.1"/>
</dbReference>
<dbReference type="Gene3D" id="3.40.309.10">
    <property type="entry name" value="Aldehyde Dehydrogenase, Chain A, domain 2"/>
    <property type="match status" value="1"/>
</dbReference>
<evidence type="ECO:0000256" key="4">
    <source>
        <dbReference type="RuleBase" id="RU003345"/>
    </source>
</evidence>
<dbReference type="Gene3D" id="3.40.605.10">
    <property type="entry name" value="Aldehyde Dehydrogenase, Chain A, domain 1"/>
    <property type="match status" value="1"/>
</dbReference>
<dbReference type="FunFam" id="3.40.309.10:FF:000012">
    <property type="entry name" value="Betaine aldehyde dehydrogenase"/>
    <property type="match status" value="1"/>
</dbReference>
<keyword evidence="2 4" id="KW-0560">Oxidoreductase</keyword>
<evidence type="ECO:0000256" key="1">
    <source>
        <dbReference type="ARBA" id="ARBA00009986"/>
    </source>
</evidence>
<evidence type="ECO:0000256" key="3">
    <source>
        <dbReference type="PROSITE-ProRule" id="PRU10007"/>
    </source>
</evidence>
<dbReference type="SUPFAM" id="SSF53720">
    <property type="entry name" value="ALDH-like"/>
    <property type="match status" value="1"/>
</dbReference>
<evidence type="ECO:0000313" key="7">
    <source>
        <dbReference type="Proteomes" id="UP001055111"/>
    </source>
</evidence>
<dbReference type="AlphaFoldDB" id="A0AA37MT84"/>
<gene>
    <name evidence="6" type="ORF">CBA19CS42_21105</name>
</gene>
<proteinExistence type="inferred from homology"/>
<name>A0AA37MT84_9BURK</name>
<evidence type="ECO:0000256" key="2">
    <source>
        <dbReference type="ARBA" id="ARBA00023002"/>
    </source>
</evidence>
<dbReference type="InterPro" id="IPR029510">
    <property type="entry name" value="Ald_DH_CS_GLU"/>
</dbReference>
<dbReference type="PANTHER" id="PTHR11699">
    <property type="entry name" value="ALDEHYDE DEHYDROGENASE-RELATED"/>
    <property type="match status" value="1"/>
</dbReference>
<comment type="similarity">
    <text evidence="1 4">Belongs to the aldehyde dehydrogenase family.</text>
</comment>
<protein>
    <submittedName>
        <fullName evidence="6">Aldehyde dehydrogenase family protein</fullName>
    </submittedName>
</protein>
<dbReference type="InterPro" id="IPR015590">
    <property type="entry name" value="Aldehyde_DH_dom"/>
</dbReference>
<dbReference type="FunFam" id="3.40.605.10:FF:000026">
    <property type="entry name" value="Aldehyde dehydrogenase, putative"/>
    <property type="match status" value="1"/>
</dbReference>
<feature type="active site" evidence="3">
    <location>
        <position position="275"/>
    </location>
</feature>
<feature type="domain" description="Aldehyde dehydrogenase" evidence="5">
    <location>
        <begin position="38"/>
        <end position="498"/>
    </location>
</feature>
<sequence length="502" mass="53279">MSNATPASDFVPAIGAGHRKALDWIQSGPKRMLIGGQWVNSVSGKTFETINPATEESLVWVAEAEAVDIDAAVVAARRAFEAPTWAGISPHARTRHLLKIADAVEQHAEELAAIETLDNGMPLSASASRVAQVAEIFRYYAGWPTKIYGTTNPTDSSRFIYMLREPMGVCGLINAWNVPLVMAAMKIAPALACGNTAILKPAEQTPLTTLRLAELIEESGLPPGVLNIVPGFGATAGSALVSHPGVDKVAFTGSTAVGKLILQASAANMKKVTLELGGKSPNIIFPDGDVDRALETAVATFCGNSGQICSAGTRLFVHESLHDEATERIASIAATYKVGSPFDADTKLGPLISAKQMERVLSYVDVGKSAGASLNLGGSRVGELGYFVEPTVFSGVSNDMKIAREEIFGPVLSIIPFKDEDDAVFKGNDTEYGLASAVWTRDVSRAHRVARALKAGRVWINTYAEADAVMSMGGYKQSGFGREMGAESIDAYTQTKSVLMRL</sequence>
<dbReference type="InterPro" id="IPR016161">
    <property type="entry name" value="Ald_DH/histidinol_DH"/>
</dbReference>
<dbReference type="PROSITE" id="PS00687">
    <property type="entry name" value="ALDEHYDE_DEHYDR_GLU"/>
    <property type="match status" value="1"/>
</dbReference>
<dbReference type="InterPro" id="IPR016163">
    <property type="entry name" value="Ald_DH_C"/>
</dbReference>
<evidence type="ECO:0000259" key="5">
    <source>
        <dbReference type="Pfam" id="PF00171"/>
    </source>
</evidence>
<comment type="caution">
    <text evidence="6">The sequence shown here is derived from an EMBL/GenBank/DDBJ whole genome shotgun (WGS) entry which is preliminary data.</text>
</comment>
<dbReference type="Proteomes" id="UP001055111">
    <property type="component" value="Unassembled WGS sequence"/>
</dbReference>
<reference evidence="6" key="1">
    <citation type="submission" date="2022-09" db="EMBL/GenBank/DDBJ databases">
        <title>Isolation and characterization of 3-chlorobenzoate degrading bacteria from soils in Shizuoka.</title>
        <authorList>
            <person name="Ifat A."/>
            <person name="Ogawa N."/>
            <person name="Kimbara K."/>
            <person name="Moriuchi R."/>
            <person name="Dohra H."/>
            <person name="Shintani M."/>
        </authorList>
    </citation>
    <scope>NUCLEOTIDE SEQUENCE</scope>
    <source>
        <strain evidence="6">19CS4-2</strain>
    </source>
</reference>
<accession>A0AA37MT84</accession>